<keyword evidence="4" id="KW-0119">Carbohydrate metabolism</keyword>
<organism evidence="10 11">
    <name type="scientific">Streptomyces poonensis</name>
    <dbReference type="NCBI Taxonomy" id="68255"/>
    <lineage>
        <taxon>Bacteria</taxon>
        <taxon>Bacillati</taxon>
        <taxon>Actinomycetota</taxon>
        <taxon>Actinomycetes</taxon>
        <taxon>Kitasatosporales</taxon>
        <taxon>Streptomycetaceae</taxon>
        <taxon>Streptomyces</taxon>
    </lineage>
</organism>
<dbReference type="Gene3D" id="3.10.50.10">
    <property type="match status" value="1"/>
</dbReference>
<comment type="similarity">
    <text evidence="7">Belongs to the glycosyl hydrolase 18 family.</text>
</comment>
<dbReference type="AlphaFoldDB" id="A0A918PIG3"/>
<evidence type="ECO:0000256" key="7">
    <source>
        <dbReference type="RuleBase" id="RU004453"/>
    </source>
</evidence>
<feature type="domain" description="GH18" evidence="9">
    <location>
        <begin position="49"/>
        <end position="413"/>
    </location>
</feature>
<feature type="chain" id="PRO_5037379006" description="chitinase" evidence="8">
    <location>
        <begin position="35"/>
        <end position="413"/>
    </location>
</feature>
<evidence type="ECO:0000256" key="4">
    <source>
        <dbReference type="ARBA" id="ARBA00023024"/>
    </source>
</evidence>
<proteinExistence type="inferred from homology"/>
<dbReference type="RefSeq" id="WP_189859168.1">
    <property type="nucleotide sequence ID" value="NZ_BMVW01000004.1"/>
</dbReference>
<keyword evidence="4" id="KW-0146">Chitin degradation</keyword>
<dbReference type="GO" id="GO:0006032">
    <property type="term" value="P:chitin catabolic process"/>
    <property type="evidence" value="ECO:0007669"/>
    <property type="project" value="UniProtKB-KW"/>
</dbReference>
<evidence type="ECO:0000256" key="3">
    <source>
        <dbReference type="ARBA" id="ARBA00022801"/>
    </source>
</evidence>
<dbReference type="SUPFAM" id="SSF51445">
    <property type="entry name" value="(Trans)glycosidases"/>
    <property type="match status" value="1"/>
</dbReference>
<sequence length="413" mass="43321">MLRPHRSLVRSLMSALCAAALGAGLLAGAGTAGAAGTTAEAPQRAAAGSKVIGYFTEWGTYDRKYYVKNIKTSGSAAKLTHINYAFGNVTGGKCAMGDAYAATDRAYTATESVDGVADTWDQPLRGNFNQLRKLKKQNPGLKVLWSFGGWTWSGGFGEASRNPAAFAQSCYDLVENSKWADVFDGIDIDWEYPNSCGATCDTSGRDAYPKLLSALRAKFGADYLITSAIPADATAGGKLDAADYAGAARYVDWYNPMTYDYFGAWDATGPTAPHSALTSYSGIPKAQNHTSATIAKLKGLGIPSSKLLLGIGFYGRGWTGVTQSAPGGTATGAAAGTYEAGIEDYKVLKTKCPATGTVGGTAYAKCGSNWWSYDTPQTIAGKMTYKNAQGLGGTFFWELSGDTAGGELIKAIN</sequence>
<dbReference type="Proteomes" id="UP000622166">
    <property type="component" value="Unassembled WGS sequence"/>
</dbReference>
<gene>
    <name evidence="10" type="ORF">GCM10010365_30340</name>
</gene>
<dbReference type="EMBL" id="BMVW01000004">
    <property type="protein sequence ID" value="GGZ08931.1"/>
    <property type="molecule type" value="Genomic_DNA"/>
</dbReference>
<dbReference type="InterPro" id="IPR029070">
    <property type="entry name" value="Chitinase_insertion_sf"/>
</dbReference>
<dbReference type="InterPro" id="IPR017853">
    <property type="entry name" value="GH"/>
</dbReference>
<reference evidence="10" key="2">
    <citation type="submission" date="2020-09" db="EMBL/GenBank/DDBJ databases">
        <authorList>
            <person name="Sun Q."/>
            <person name="Ohkuma M."/>
        </authorList>
    </citation>
    <scope>NUCLEOTIDE SEQUENCE</scope>
    <source>
        <strain evidence="10">JCM 4815</strain>
    </source>
</reference>
<evidence type="ECO:0000256" key="6">
    <source>
        <dbReference type="RuleBase" id="RU000489"/>
    </source>
</evidence>
<dbReference type="PANTHER" id="PTHR11177">
    <property type="entry name" value="CHITINASE"/>
    <property type="match status" value="1"/>
</dbReference>
<dbReference type="GO" id="GO:0008061">
    <property type="term" value="F:chitin binding"/>
    <property type="evidence" value="ECO:0007669"/>
    <property type="project" value="InterPro"/>
</dbReference>
<dbReference type="EC" id="3.2.1.14" evidence="2"/>
<dbReference type="InterPro" id="IPR050314">
    <property type="entry name" value="Glycosyl_Hydrlase_18"/>
</dbReference>
<evidence type="ECO:0000313" key="11">
    <source>
        <dbReference type="Proteomes" id="UP000622166"/>
    </source>
</evidence>
<evidence type="ECO:0000256" key="1">
    <source>
        <dbReference type="ARBA" id="ARBA00000822"/>
    </source>
</evidence>
<reference evidence="10" key="1">
    <citation type="journal article" date="2014" name="Int. J. Syst. Evol. Microbiol.">
        <title>Complete genome sequence of Corynebacterium casei LMG S-19264T (=DSM 44701T), isolated from a smear-ripened cheese.</title>
        <authorList>
            <consortium name="US DOE Joint Genome Institute (JGI-PGF)"/>
            <person name="Walter F."/>
            <person name="Albersmeier A."/>
            <person name="Kalinowski J."/>
            <person name="Ruckert C."/>
        </authorList>
    </citation>
    <scope>NUCLEOTIDE SEQUENCE</scope>
    <source>
        <strain evidence="10">JCM 4815</strain>
    </source>
</reference>
<dbReference type="SMART" id="SM00636">
    <property type="entry name" value="Glyco_18"/>
    <property type="match status" value="1"/>
</dbReference>
<feature type="signal peptide" evidence="8">
    <location>
        <begin position="1"/>
        <end position="34"/>
    </location>
</feature>
<dbReference type="Pfam" id="PF00704">
    <property type="entry name" value="Glyco_hydro_18"/>
    <property type="match status" value="1"/>
</dbReference>
<dbReference type="PROSITE" id="PS51910">
    <property type="entry name" value="GH18_2"/>
    <property type="match status" value="1"/>
</dbReference>
<keyword evidence="11" id="KW-1185">Reference proteome</keyword>
<evidence type="ECO:0000256" key="8">
    <source>
        <dbReference type="SAM" id="SignalP"/>
    </source>
</evidence>
<dbReference type="PROSITE" id="PS01095">
    <property type="entry name" value="GH18_1"/>
    <property type="match status" value="1"/>
</dbReference>
<dbReference type="InterPro" id="IPR011583">
    <property type="entry name" value="Chitinase_II/V-like_cat"/>
</dbReference>
<keyword evidence="8" id="KW-0732">Signal</keyword>
<comment type="caution">
    <text evidence="10">The sequence shown here is derived from an EMBL/GenBank/DDBJ whole genome shotgun (WGS) entry which is preliminary data.</text>
</comment>
<accession>A0A918PIG3</accession>
<keyword evidence="4" id="KW-0624">Polysaccharide degradation</keyword>
<evidence type="ECO:0000256" key="5">
    <source>
        <dbReference type="ARBA" id="ARBA00023295"/>
    </source>
</evidence>
<dbReference type="CDD" id="cd06548">
    <property type="entry name" value="GH18_chitinase"/>
    <property type="match status" value="1"/>
</dbReference>
<evidence type="ECO:0000313" key="10">
    <source>
        <dbReference type="EMBL" id="GGZ08931.1"/>
    </source>
</evidence>
<keyword evidence="3 6" id="KW-0378">Hydrolase</keyword>
<dbReference type="InterPro" id="IPR001579">
    <property type="entry name" value="Glyco_hydro_18_chit_AS"/>
</dbReference>
<evidence type="ECO:0000259" key="9">
    <source>
        <dbReference type="PROSITE" id="PS51910"/>
    </source>
</evidence>
<evidence type="ECO:0000256" key="2">
    <source>
        <dbReference type="ARBA" id="ARBA00012729"/>
    </source>
</evidence>
<comment type="catalytic activity">
    <reaction evidence="1">
        <text>Random endo-hydrolysis of N-acetyl-beta-D-glucosaminide (1-&gt;4)-beta-linkages in chitin and chitodextrins.</text>
        <dbReference type="EC" id="3.2.1.14"/>
    </reaction>
</comment>
<dbReference type="GO" id="GO:0005975">
    <property type="term" value="P:carbohydrate metabolic process"/>
    <property type="evidence" value="ECO:0007669"/>
    <property type="project" value="InterPro"/>
</dbReference>
<dbReference type="InterPro" id="IPR001223">
    <property type="entry name" value="Glyco_hydro18_cat"/>
</dbReference>
<dbReference type="GO" id="GO:0008843">
    <property type="term" value="F:endochitinase activity"/>
    <property type="evidence" value="ECO:0007669"/>
    <property type="project" value="UniProtKB-EC"/>
</dbReference>
<protein>
    <recommendedName>
        <fullName evidence="2">chitinase</fullName>
        <ecNumber evidence="2">3.2.1.14</ecNumber>
    </recommendedName>
</protein>
<dbReference type="SUPFAM" id="SSF54556">
    <property type="entry name" value="Chitinase insertion domain"/>
    <property type="match status" value="1"/>
</dbReference>
<dbReference type="PANTHER" id="PTHR11177:SF317">
    <property type="entry name" value="CHITINASE 12-RELATED"/>
    <property type="match status" value="1"/>
</dbReference>
<name>A0A918PIG3_9ACTN</name>
<keyword evidence="5 6" id="KW-0326">Glycosidase</keyword>
<dbReference type="Gene3D" id="3.20.20.80">
    <property type="entry name" value="Glycosidases"/>
    <property type="match status" value="1"/>
</dbReference>